<dbReference type="EMBL" id="QSSN01000007">
    <property type="protein sequence ID" value="RGL86899.1"/>
    <property type="molecule type" value="Genomic_DNA"/>
</dbReference>
<protein>
    <submittedName>
        <fullName evidence="2">Tetratricopeptide repeat protein</fullName>
    </submittedName>
</protein>
<feature type="repeat" description="TPR" evidence="1">
    <location>
        <begin position="241"/>
        <end position="274"/>
    </location>
</feature>
<evidence type="ECO:0000313" key="2">
    <source>
        <dbReference type="EMBL" id="RGL86899.1"/>
    </source>
</evidence>
<dbReference type="AlphaFoldDB" id="A0A396AMF9"/>
<evidence type="ECO:0000256" key="1">
    <source>
        <dbReference type="PROSITE-ProRule" id="PRU00339"/>
    </source>
</evidence>
<name>A0A396AMF9_PHOVU</name>
<sequence>MKTNGTPNEALYRQRIWKEILFLYHFISYLTYVSNGSPKKMTLFFEKNIRKGKYLEKENKISRIYQWKDKKQKNYDIKESDSYLSFGYYTQEKVNFIHHLTYPIMQTIINRSNLYGDKLLVSSSFLISHIFKLHNNGFSWRNLEQTPELQEINKTPEIREYIGSIIDFMNHTHLTSIACGLFHYKFPMRIAEEISYHSKISGEVSALFNFSLDEMQNIKNHYMRLLKYNEHEQGVKQYSQASIHHSLGDTYIQEENYSDAIREYEKSMEYVMPVIKKQEGGIQQLNYISFLNRTMLKLGLAHEKRKTDYSAFIVYEELILLLKRFAPTYRTLFDNMRTLHLALVARLYTLEKIDTTGIRYAHLTETCKNFHNMFNPYSNFLVAADFYRKLGDILFYKNQAYDNFFQKHRYSTEIFYNKSLSLILKANCSSFHCTDGRCVYFCNKALNIKNRLSASRNVNKQKITPKPDKCTTKGKLIKKQSEIYFS</sequence>
<comment type="caution">
    <text evidence="2">The sequence shown here is derived from an EMBL/GenBank/DDBJ whole genome shotgun (WGS) entry which is preliminary data.</text>
</comment>
<dbReference type="Proteomes" id="UP000261278">
    <property type="component" value="Unassembled WGS sequence"/>
</dbReference>
<keyword evidence="1" id="KW-0802">TPR repeat</keyword>
<proteinExistence type="predicted"/>
<dbReference type="PROSITE" id="PS50005">
    <property type="entry name" value="TPR"/>
    <property type="match status" value="1"/>
</dbReference>
<dbReference type="InterPro" id="IPR019734">
    <property type="entry name" value="TPR_rpt"/>
</dbReference>
<reference evidence="2 3" key="1">
    <citation type="submission" date="2018-08" db="EMBL/GenBank/DDBJ databases">
        <title>A genome reference for cultivated species of the human gut microbiota.</title>
        <authorList>
            <person name="Zou Y."/>
            <person name="Xue W."/>
            <person name="Luo G."/>
        </authorList>
    </citation>
    <scope>NUCLEOTIDE SEQUENCE [LARGE SCALE GENOMIC DNA]</scope>
    <source>
        <strain evidence="2 3">TF05-18</strain>
    </source>
</reference>
<dbReference type="InterPro" id="IPR011990">
    <property type="entry name" value="TPR-like_helical_dom_sf"/>
</dbReference>
<dbReference type="Gene3D" id="1.25.40.10">
    <property type="entry name" value="Tetratricopeptide repeat domain"/>
    <property type="match status" value="1"/>
</dbReference>
<accession>A0A396AMF9</accession>
<evidence type="ECO:0000313" key="3">
    <source>
        <dbReference type="Proteomes" id="UP000261278"/>
    </source>
</evidence>
<organism evidence="2 3">
    <name type="scientific">Phocaeicola vulgatus</name>
    <name type="common">Bacteroides vulgatus</name>
    <dbReference type="NCBI Taxonomy" id="821"/>
    <lineage>
        <taxon>Bacteria</taxon>
        <taxon>Pseudomonadati</taxon>
        <taxon>Bacteroidota</taxon>
        <taxon>Bacteroidia</taxon>
        <taxon>Bacteroidales</taxon>
        <taxon>Bacteroidaceae</taxon>
        <taxon>Phocaeicola</taxon>
    </lineage>
</organism>
<gene>
    <name evidence="2" type="ORF">DXC44_07810</name>
</gene>